<dbReference type="Pfam" id="PF04326">
    <property type="entry name" value="SLFN_AlbA_2"/>
    <property type="match status" value="1"/>
</dbReference>
<dbReference type="Gene3D" id="3.30.950.30">
    <property type="entry name" value="Schlafen, AAA domain"/>
    <property type="match status" value="1"/>
</dbReference>
<evidence type="ECO:0000313" key="4">
    <source>
        <dbReference type="Proteomes" id="UP000031561"/>
    </source>
</evidence>
<dbReference type="RefSeq" id="WP_166280619.1">
    <property type="nucleotide sequence ID" value="NZ_JTHE03000029.1"/>
</dbReference>
<evidence type="ECO:0000256" key="1">
    <source>
        <dbReference type="SAM" id="MobiDB-lite"/>
    </source>
</evidence>
<keyword evidence="4" id="KW-1185">Reference proteome</keyword>
<dbReference type="GO" id="GO:0005524">
    <property type="term" value="F:ATP binding"/>
    <property type="evidence" value="ECO:0007669"/>
    <property type="project" value="UniProtKB-KW"/>
</dbReference>
<feature type="domain" description="Schlafen AlbA-2" evidence="2">
    <location>
        <begin position="15"/>
        <end position="112"/>
    </location>
</feature>
<proteinExistence type="predicted"/>
<dbReference type="InterPro" id="IPR007421">
    <property type="entry name" value="Schlafen_AlbA_2_dom"/>
</dbReference>
<feature type="region of interest" description="Disordered" evidence="1">
    <location>
        <begin position="353"/>
        <end position="375"/>
    </location>
</feature>
<keyword evidence="3" id="KW-0547">Nucleotide-binding</keyword>
<dbReference type="InterPro" id="IPR038461">
    <property type="entry name" value="Schlafen_AlbA_2_dom_sf"/>
</dbReference>
<organism evidence="3 4">
    <name type="scientific">Lyngbya confervoides BDU141951</name>
    <dbReference type="NCBI Taxonomy" id="1574623"/>
    <lineage>
        <taxon>Bacteria</taxon>
        <taxon>Bacillati</taxon>
        <taxon>Cyanobacteriota</taxon>
        <taxon>Cyanophyceae</taxon>
        <taxon>Oscillatoriophycideae</taxon>
        <taxon>Oscillatoriales</taxon>
        <taxon>Microcoleaceae</taxon>
        <taxon>Lyngbya</taxon>
    </lineage>
</organism>
<evidence type="ECO:0000259" key="2">
    <source>
        <dbReference type="Pfam" id="PF04326"/>
    </source>
</evidence>
<keyword evidence="3" id="KW-0067">ATP-binding</keyword>
<protein>
    <submittedName>
        <fullName evidence="3">ATP-binding protein</fullName>
    </submittedName>
</protein>
<feature type="region of interest" description="Disordered" evidence="1">
    <location>
        <begin position="260"/>
        <end position="281"/>
    </location>
</feature>
<dbReference type="AlphaFoldDB" id="A0ABD4T079"/>
<comment type="caution">
    <text evidence="3">The sequence shown here is derived from an EMBL/GenBank/DDBJ whole genome shotgun (WGS) entry which is preliminary data.</text>
</comment>
<dbReference type="InterPro" id="IPR036388">
    <property type="entry name" value="WH-like_DNA-bd_sf"/>
</dbReference>
<evidence type="ECO:0000313" key="3">
    <source>
        <dbReference type="EMBL" id="MCM1982131.1"/>
    </source>
</evidence>
<dbReference type="Proteomes" id="UP000031561">
    <property type="component" value="Unassembled WGS sequence"/>
</dbReference>
<sequence length="375" mass="42174">MSGVIDILDRFHWVESHDIELKSAKGGLPRSLWETYGAMANTQGGTILLGVEDDGTSSGIGDIAKIRKSFWDTINNKGKVSVNILNNDDIQEVNTPNGPILALRVPKATRAQRPVFIGGWRRDRRSCQEGLTFAGLLMFGKDEAIREAAPQYQIDYREILSAVPFQLDSDLFRKGETIVHEAIREALVNAIIHADYQGIGGVVILKYLNRPVNNARMCRMTGAHSADVTKILQHLVAIGALQQLGQGRWTSYRLPDSRDSVHSADDSVHSNKRDGPLHDPTLHQLAAPARMRKRIQPKEMEKIILRLCQGRWLTRNQWGQLLERNADGLRSRFLSPMVEHGLLRLRYPDKPNRSDQAYTAGSDSREMKTLVSEDW</sequence>
<dbReference type="PANTHER" id="PTHR30595">
    <property type="entry name" value="GLPR-RELATED TRANSCRIPTIONAL REPRESSOR"/>
    <property type="match status" value="1"/>
</dbReference>
<dbReference type="Gene3D" id="1.10.10.10">
    <property type="entry name" value="Winged helix-like DNA-binding domain superfamily/Winged helix DNA-binding domain"/>
    <property type="match status" value="1"/>
</dbReference>
<gene>
    <name evidence="3" type="ORF">QQ91_0004705</name>
</gene>
<dbReference type="EMBL" id="JTHE03000029">
    <property type="protein sequence ID" value="MCM1982131.1"/>
    <property type="molecule type" value="Genomic_DNA"/>
</dbReference>
<reference evidence="3 4" key="1">
    <citation type="journal article" date="2015" name="Genome Announc.">
        <title>Draft Genome Sequence of Filamentous Marine Cyanobacterium Lyngbya confervoides Strain BDU141951.</title>
        <authorList>
            <person name="Chandrababunaidu M.M."/>
            <person name="Sen D."/>
            <person name="Tripathy S."/>
        </authorList>
    </citation>
    <scope>NUCLEOTIDE SEQUENCE [LARGE SCALE GENOMIC DNA]</scope>
    <source>
        <strain evidence="3 4">BDU141951</strain>
    </source>
</reference>
<accession>A0ABD4T079</accession>
<dbReference type="PANTHER" id="PTHR30595:SF6">
    <property type="entry name" value="SCHLAFEN ALBA-2 DOMAIN-CONTAINING PROTEIN"/>
    <property type="match status" value="1"/>
</dbReference>
<name>A0ABD4T079_9CYAN</name>